<organism evidence="9 10">
    <name type="scientific">Phycicoccus elongatus Lp2</name>
    <dbReference type="NCBI Taxonomy" id="1193181"/>
    <lineage>
        <taxon>Bacteria</taxon>
        <taxon>Bacillati</taxon>
        <taxon>Actinomycetota</taxon>
        <taxon>Actinomycetes</taxon>
        <taxon>Micrococcales</taxon>
        <taxon>Intrasporangiaceae</taxon>
        <taxon>Phycicoccus</taxon>
    </lineage>
</organism>
<evidence type="ECO:0000313" key="9">
    <source>
        <dbReference type="EMBL" id="CCH69779.1"/>
    </source>
</evidence>
<name>N0E498_9MICO</name>
<comment type="caution">
    <text evidence="9">The sequence shown here is derived from an EMBL/GenBank/DDBJ whole genome shotgun (WGS) entry which is preliminary data.</text>
</comment>
<dbReference type="Pfam" id="PF09335">
    <property type="entry name" value="VTT_dom"/>
    <property type="match status" value="1"/>
</dbReference>
<evidence type="ECO:0000256" key="7">
    <source>
        <dbReference type="SAM" id="Phobius"/>
    </source>
</evidence>
<keyword evidence="10" id="KW-1185">Reference proteome</keyword>
<evidence type="ECO:0000259" key="8">
    <source>
        <dbReference type="Pfam" id="PF09335"/>
    </source>
</evidence>
<dbReference type="OrthoDB" id="3426404at2"/>
<evidence type="ECO:0000256" key="4">
    <source>
        <dbReference type="ARBA" id="ARBA00022692"/>
    </source>
</evidence>
<keyword evidence="3" id="KW-1003">Cell membrane</keyword>
<feature type="transmembrane region" description="Helical" evidence="7">
    <location>
        <begin position="12"/>
        <end position="33"/>
    </location>
</feature>
<dbReference type="GO" id="GO:0005886">
    <property type="term" value="C:plasma membrane"/>
    <property type="evidence" value="ECO:0007669"/>
    <property type="project" value="UniProtKB-SubCell"/>
</dbReference>
<dbReference type="RefSeq" id="WP_010849671.1">
    <property type="nucleotide sequence ID" value="NZ_HF570956.1"/>
</dbReference>
<proteinExistence type="inferred from homology"/>
<evidence type="ECO:0000256" key="1">
    <source>
        <dbReference type="ARBA" id="ARBA00004651"/>
    </source>
</evidence>
<dbReference type="HOGENOM" id="CLU_098209_1_0_11"/>
<protein>
    <recommendedName>
        <fullName evidence="8">VTT domain-containing protein</fullName>
    </recommendedName>
</protein>
<comment type="subcellular location">
    <subcellularLocation>
        <location evidence="1">Cell membrane</location>
        <topology evidence="1">Multi-pass membrane protein</topology>
    </subcellularLocation>
</comment>
<dbReference type="AlphaFoldDB" id="N0E498"/>
<dbReference type="PANTHER" id="PTHR42709">
    <property type="entry name" value="ALKALINE PHOSPHATASE LIKE PROTEIN"/>
    <property type="match status" value="1"/>
</dbReference>
<accession>N0E498</accession>
<feature type="transmembrane region" description="Helical" evidence="7">
    <location>
        <begin position="100"/>
        <end position="123"/>
    </location>
</feature>
<keyword evidence="4 7" id="KW-0812">Transmembrane</keyword>
<evidence type="ECO:0000256" key="2">
    <source>
        <dbReference type="ARBA" id="ARBA00010792"/>
    </source>
</evidence>
<gene>
    <name evidence="9" type="ORF">BN10_330003</name>
</gene>
<dbReference type="PANTHER" id="PTHR42709:SF6">
    <property type="entry name" value="UNDECAPRENYL PHOSPHATE TRANSPORTER A"/>
    <property type="match status" value="1"/>
</dbReference>
<dbReference type="eggNOG" id="COG0586">
    <property type="taxonomic scope" value="Bacteria"/>
</dbReference>
<keyword evidence="6 7" id="KW-0472">Membrane</keyword>
<feature type="transmembrane region" description="Helical" evidence="7">
    <location>
        <begin position="129"/>
        <end position="146"/>
    </location>
</feature>
<reference evidence="9 10" key="1">
    <citation type="journal article" date="2013" name="ISME J.">
        <title>A metabolic model for members of the genus Tetrasphaera involved in enhanced biological phosphorus removal.</title>
        <authorList>
            <person name="Kristiansen R."/>
            <person name="Nguyen H.T.T."/>
            <person name="Saunders A.M."/>
            <person name="Nielsen J.L."/>
            <person name="Wimmer R."/>
            <person name="Le V.Q."/>
            <person name="McIlroy S.J."/>
            <person name="Petrovski S."/>
            <person name="Seviour R.J."/>
            <person name="Calteau A."/>
            <person name="Nielsen K.L."/>
            <person name="Nielsen P.H."/>
        </authorList>
    </citation>
    <scope>NUCLEOTIDE SEQUENCE [LARGE SCALE GENOMIC DNA]</scope>
    <source>
        <strain evidence="9 10">Lp2</strain>
    </source>
</reference>
<dbReference type="InterPro" id="IPR051311">
    <property type="entry name" value="DedA_domain"/>
</dbReference>
<evidence type="ECO:0000256" key="3">
    <source>
        <dbReference type="ARBA" id="ARBA00022475"/>
    </source>
</evidence>
<evidence type="ECO:0000256" key="5">
    <source>
        <dbReference type="ARBA" id="ARBA00022989"/>
    </source>
</evidence>
<evidence type="ECO:0000313" key="10">
    <source>
        <dbReference type="Proteomes" id="UP000013167"/>
    </source>
</evidence>
<keyword evidence="5 7" id="KW-1133">Transmembrane helix</keyword>
<dbReference type="InterPro" id="IPR032816">
    <property type="entry name" value="VTT_dom"/>
</dbReference>
<dbReference type="Proteomes" id="UP000013167">
    <property type="component" value="Unassembled WGS sequence"/>
</dbReference>
<dbReference type="STRING" id="1193181.BN10_330003"/>
<feature type="domain" description="VTT" evidence="8">
    <location>
        <begin position="11"/>
        <end position="116"/>
    </location>
</feature>
<sequence>MPVSELFSGWPAWAVFVVLALGAYARGSVTYWLGRGARVGSERSRWRRYAEAPIVGSAERWVGRVGAPLVSIGFLTVGVQSAINFSAGVLRMPQRRFQPAVIIGALLWATLYTTVGLAVVDAWLGHVPWWWALLGMAVVVLLIVVSRRITRRAEA</sequence>
<comment type="similarity">
    <text evidence="2">Belongs to the DedA family.</text>
</comment>
<dbReference type="EMBL" id="CAIZ01000101">
    <property type="protein sequence ID" value="CCH69779.1"/>
    <property type="molecule type" value="Genomic_DNA"/>
</dbReference>
<evidence type="ECO:0000256" key="6">
    <source>
        <dbReference type="ARBA" id="ARBA00023136"/>
    </source>
</evidence>